<evidence type="ECO:0000313" key="3">
    <source>
        <dbReference type="Proteomes" id="UP000554482"/>
    </source>
</evidence>
<keyword evidence="1" id="KW-1133">Transmembrane helix</keyword>
<proteinExistence type="predicted"/>
<gene>
    <name evidence="2" type="ORF">FRX31_022571</name>
</gene>
<reference evidence="2 3" key="1">
    <citation type="submission" date="2020-06" db="EMBL/GenBank/DDBJ databases">
        <title>Transcriptomic and genomic resources for Thalictrum thalictroides and T. hernandezii: Facilitating candidate gene discovery in an emerging model plant lineage.</title>
        <authorList>
            <person name="Arias T."/>
            <person name="Riano-Pachon D.M."/>
            <person name="Di Stilio V.S."/>
        </authorList>
    </citation>
    <scope>NUCLEOTIDE SEQUENCE [LARGE SCALE GENOMIC DNA]</scope>
    <source>
        <strain evidence="3">cv. WT478/WT964</strain>
        <tissue evidence="2">Leaves</tissue>
    </source>
</reference>
<dbReference type="EMBL" id="JABWDY010027499">
    <property type="protein sequence ID" value="KAF5187842.1"/>
    <property type="molecule type" value="Genomic_DNA"/>
</dbReference>
<organism evidence="2 3">
    <name type="scientific">Thalictrum thalictroides</name>
    <name type="common">Rue-anemone</name>
    <name type="synonym">Anemone thalictroides</name>
    <dbReference type="NCBI Taxonomy" id="46969"/>
    <lineage>
        <taxon>Eukaryota</taxon>
        <taxon>Viridiplantae</taxon>
        <taxon>Streptophyta</taxon>
        <taxon>Embryophyta</taxon>
        <taxon>Tracheophyta</taxon>
        <taxon>Spermatophyta</taxon>
        <taxon>Magnoliopsida</taxon>
        <taxon>Ranunculales</taxon>
        <taxon>Ranunculaceae</taxon>
        <taxon>Thalictroideae</taxon>
        <taxon>Thalictrum</taxon>
    </lineage>
</organism>
<dbReference type="Proteomes" id="UP000554482">
    <property type="component" value="Unassembled WGS sequence"/>
</dbReference>
<name>A0A7J6VTW7_THATH</name>
<protein>
    <submittedName>
        <fullName evidence="2">Uncharacterized protein</fullName>
    </submittedName>
</protein>
<sequence>MTVVVLNLTILMLFLLCLCFSYLVEYLSSGVYIGEELPSNHEDSSANNTINTILTPEPYVAEFSMGEKTVTVEDSAFTDSKVAFIMLSKSILPLDETNVIGMTDGEVRRAYYKALIQTKDLGAEVVGRSETLVAKIKELKTENLHLKDQL</sequence>
<keyword evidence="1" id="KW-0812">Transmembrane</keyword>
<keyword evidence="3" id="KW-1185">Reference proteome</keyword>
<feature type="transmembrane region" description="Helical" evidence="1">
    <location>
        <begin position="6"/>
        <end position="24"/>
    </location>
</feature>
<comment type="caution">
    <text evidence="2">The sequence shown here is derived from an EMBL/GenBank/DDBJ whole genome shotgun (WGS) entry which is preliminary data.</text>
</comment>
<evidence type="ECO:0000256" key="1">
    <source>
        <dbReference type="SAM" id="Phobius"/>
    </source>
</evidence>
<accession>A0A7J6VTW7</accession>
<evidence type="ECO:0000313" key="2">
    <source>
        <dbReference type="EMBL" id="KAF5187842.1"/>
    </source>
</evidence>
<keyword evidence="1" id="KW-0472">Membrane</keyword>
<dbReference type="AlphaFoldDB" id="A0A7J6VTW7"/>